<keyword evidence="1" id="KW-0963">Cytoplasm</keyword>
<dbReference type="Gene3D" id="2.30.30.240">
    <property type="entry name" value="PRC-barrel domain"/>
    <property type="match status" value="1"/>
</dbReference>
<evidence type="ECO:0000313" key="10">
    <source>
        <dbReference type="EMBL" id="CAB4981540.1"/>
    </source>
</evidence>
<dbReference type="GO" id="GO:0005840">
    <property type="term" value="C:ribosome"/>
    <property type="evidence" value="ECO:0007669"/>
    <property type="project" value="InterPro"/>
</dbReference>
<keyword evidence="3" id="KW-0698">rRNA processing</keyword>
<dbReference type="InterPro" id="IPR011033">
    <property type="entry name" value="PRC_barrel-like_sf"/>
</dbReference>
<keyword evidence="4" id="KW-0143">Chaperone</keyword>
<dbReference type="InterPro" id="IPR002676">
    <property type="entry name" value="RimM_N"/>
</dbReference>
<dbReference type="EMBL" id="CAFBOI010000093">
    <property type="protein sequence ID" value="CAB4981540.1"/>
    <property type="molecule type" value="Genomic_DNA"/>
</dbReference>
<evidence type="ECO:0000313" key="9">
    <source>
        <dbReference type="EMBL" id="CAB4947935.1"/>
    </source>
</evidence>
<dbReference type="Gene3D" id="2.40.30.60">
    <property type="entry name" value="RimM"/>
    <property type="match status" value="1"/>
</dbReference>
<dbReference type="SUPFAM" id="SSF50346">
    <property type="entry name" value="PRC-barrel domain"/>
    <property type="match status" value="1"/>
</dbReference>
<name>A0A6J7MK57_9ZZZZ</name>
<evidence type="ECO:0000313" key="7">
    <source>
        <dbReference type="EMBL" id="CAB4669774.1"/>
    </source>
</evidence>
<dbReference type="EMBL" id="CAFBNI010000083">
    <property type="protein sequence ID" value="CAB4947935.1"/>
    <property type="molecule type" value="Genomic_DNA"/>
</dbReference>
<evidence type="ECO:0000259" key="5">
    <source>
        <dbReference type="Pfam" id="PF01782"/>
    </source>
</evidence>
<reference evidence="10" key="1">
    <citation type="submission" date="2020-05" db="EMBL/GenBank/DDBJ databases">
        <authorList>
            <person name="Chiriac C."/>
            <person name="Salcher M."/>
            <person name="Ghai R."/>
            <person name="Kavagutti S V."/>
        </authorList>
    </citation>
    <scope>NUCLEOTIDE SEQUENCE</scope>
</reference>
<gene>
    <name evidence="7" type="ORF">UFOPK2312_00501</name>
    <name evidence="8" type="ORF">UFOPK3083_00753</name>
    <name evidence="9" type="ORF">UFOPK3783_00694</name>
    <name evidence="10" type="ORF">UFOPK3948_00766</name>
</gene>
<proteinExistence type="inferred from homology"/>
<dbReference type="EMBL" id="CAEZWY010000039">
    <property type="protein sequence ID" value="CAB4669774.1"/>
    <property type="molecule type" value="Genomic_DNA"/>
</dbReference>
<protein>
    <submittedName>
        <fullName evidence="10">Unannotated protein</fullName>
    </submittedName>
</protein>
<evidence type="ECO:0000259" key="6">
    <source>
        <dbReference type="Pfam" id="PF24986"/>
    </source>
</evidence>
<keyword evidence="2" id="KW-0690">Ribosome biogenesis</keyword>
<evidence type="ECO:0000256" key="2">
    <source>
        <dbReference type="ARBA" id="ARBA00022517"/>
    </source>
</evidence>
<dbReference type="AlphaFoldDB" id="A0A6J7MK57"/>
<dbReference type="InterPro" id="IPR036976">
    <property type="entry name" value="RimM_N_sf"/>
</dbReference>
<dbReference type="PANTHER" id="PTHR33692:SF1">
    <property type="entry name" value="RIBOSOME MATURATION FACTOR RIMM"/>
    <property type="match status" value="1"/>
</dbReference>
<dbReference type="NCBIfam" id="TIGR02273">
    <property type="entry name" value="16S_RimM"/>
    <property type="match status" value="1"/>
</dbReference>
<dbReference type="GO" id="GO:0043022">
    <property type="term" value="F:ribosome binding"/>
    <property type="evidence" value="ECO:0007669"/>
    <property type="project" value="InterPro"/>
</dbReference>
<feature type="domain" description="Ribosome maturation factor RimM PRC barrel" evidence="6">
    <location>
        <begin position="99"/>
        <end position="165"/>
    </location>
</feature>
<evidence type="ECO:0000256" key="4">
    <source>
        <dbReference type="ARBA" id="ARBA00023186"/>
    </source>
</evidence>
<sequence>MLLVVGRIGRAHGIRGEATIEVRTDDPDSRLAVGAILQTEPSKKGPLTITSGRVHNGTLLLSFAGVPDRTAVEKLRDVLLIADVDVASESDGDDSFHISQIIGCEVFLENGRKVGVVKDVLSSVGQDTLVILADGVEKLIPFVDAIVPEVDIENKRIVVTPPEGLL</sequence>
<dbReference type="PANTHER" id="PTHR33692">
    <property type="entry name" value="RIBOSOME MATURATION FACTOR RIMM"/>
    <property type="match status" value="1"/>
</dbReference>
<dbReference type="HAMAP" id="MF_00014">
    <property type="entry name" value="Ribosome_mat_RimM"/>
    <property type="match status" value="1"/>
</dbReference>
<dbReference type="InterPro" id="IPR056792">
    <property type="entry name" value="PRC_RimM"/>
</dbReference>
<evidence type="ECO:0000313" key="8">
    <source>
        <dbReference type="EMBL" id="CAB4808408.1"/>
    </source>
</evidence>
<evidence type="ECO:0000256" key="1">
    <source>
        <dbReference type="ARBA" id="ARBA00022490"/>
    </source>
</evidence>
<accession>A0A6J7MK57</accession>
<dbReference type="InterPro" id="IPR009000">
    <property type="entry name" value="Transl_B-barrel_sf"/>
</dbReference>
<dbReference type="Pfam" id="PF24986">
    <property type="entry name" value="PRC_RimM"/>
    <property type="match status" value="1"/>
</dbReference>
<dbReference type="EMBL" id="CAFAAT010000083">
    <property type="protein sequence ID" value="CAB4808408.1"/>
    <property type="molecule type" value="Genomic_DNA"/>
</dbReference>
<feature type="domain" description="RimM N-terminal" evidence="5">
    <location>
        <begin position="4"/>
        <end position="83"/>
    </location>
</feature>
<dbReference type="Pfam" id="PF01782">
    <property type="entry name" value="RimM"/>
    <property type="match status" value="1"/>
</dbReference>
<dbReference type="SUPFAM" id="SSF50447">
    <property type="entry name" value="Translation proteins"/>
    <property type="match status" value="1"/>
</dbReference>
<dbReference type="GO" id="GO:0006364">
    <property type="term" value="P:rRNA processing"/>
    <property type="evidence" value="ECO:0007669"/>
    <property type="project" value="UniProtKB-KW"/>
</dbReference>
<organism evidence="10">
    <name type="scientific">freshwater metagenome</name>
    <dbReference type="NCBI Taxonomy" id="449393"/>
    <lineage>
        <taxon>unclassified sequences</taxon>
        <taxon>metagenomes</taxon>
        <taxon>ecological metagenomes</taxon>
    </lineage>
</organism>
<dbReference type="InterPro" id="IPR011961">
    <property type="entry name" value="RimM"/>
</dbReference>
<evidence type="ECO:0000256" key="3">
    <source>
        <dbReference type="ARBA" id="ARBA00022552"/>
    </source>
</evidence>